<dbReference type="Proteomes" id="UP001595697">
    <property type="component" value="Unassembled WGS sequence"/>
</dbReference>
<dbReference type="InterPro" id="IPR036873">
    <property type="entry name" value="Rhodanese-like_dom_sf"/>
</dbReference>
<feature type="domain" description="Rhodanese" evidence="2">
    <location>
        <begin position="139"/>
        <end position="161"/>
    </location>
</feature>
<keyword evidence="4" id="KW-1185">Reference proteome</keyword>
<dbReference type="InterPro" id="IPR001763">
    <property type="entry name" value="Rhodanese-like_dom"/>
</dbReference>
<dbReference type="Pfam" id="PF00581">
    <property type="entry name" value="Rhodanese"/>
    <property type="match status" value="1"/>
</dbReference>
<dbReference type="PANTHER" id="PTHR43855">
    <property type="entry name" value="THIOSULFATE SULFURTRANSFERASE"/>
    <property type="match status" value="1"/>
</dbReference>
<keyword evidence="1" id="KW-0677">Repeat</keyword>
<proteinExistence type="predicted"/>
<dbReference type="RefSeq" id="WP_247262699.1">
    <property type="nucleotide sequence ID" value="NZ_JALJQZ010000066.1"/>
</dbReference>
<dbReference type="Gene3D" id="3.40.250.10">
    <property type="entry name" value="Rhodanese-like domain"/>
    <property type="match status" value="2"/>
</dbReference>
<accession>A0ABV8EE76</accession>
<dbReference type="SUPFAM" id="SSF52821">
    <property type="entry name" value="Rhodanese/Cell cycle control phosphatase"/>
    <property type="match status" value="2"/>
</dbReference>
<evidence type="ECO:0000313" key="3">
    <source>
        <dbReference type="EMBL" id="MFC3969726.1"/>
    </source>
</evidence>
<organism evidence="3 4">
    <name type="scientific">Rhizobium lemnae</name>
    <dbReference type="NCBI Taxonomy" id="1214924"/>
    <lineage>
        <taxon>Bacteria</taxon>
        <taxon>Pseudomonadati</taxon>
        <taxon>Pseudomonadota</taxon>
        <taxon>Alphaproteobacteria</taxon>
        <taxon>Hyphomicrobiales</taxon>
        <taxon>Rhizobiaceae</taxon>
        <taxon>Rhizobium/Agrobacterium group</taxon>
        <taxon>Rhizobium</taxon>
    </lineage>
</organism>
<feature type="domain" description="Rhodanese" evidence="2">
    <location>
        <begin position="16"/>
        <end position="106"/>
    </location>
</feature>
<evidence type="ECO:0000256" key="1">
    <source>
        <dbReference type="ARBA" id="ARBA00022737"/>
    </source>
</evidence>
<dbReference type="PANTHER" id="PTHR43855:SF1">
    <property type="entry name" value="THIOSULFATE SULFURTRANSFERASE"/>
    <property type="match status" value="1"/>
</dbReference>
<reference evidence="4" key="1">
    <citation type="journal article" date="2019" name="Int. J. Syst. Evol. Microbiol.">
        <title>The Global Catalogue of Microorganisms (GCM) 10K type strain sequencing project: providing services to taxonomists for standard genome sequencing and annotation.</title>
        <authorList>
            <consortium name="The Broad Institute Genomics Platform"/>
            <consortium name="The Broad Institute Genome Sequencing Center for Infectious Disease"/>
            <person name="Wu L."/>
            <person name="Ma J."/>
        </authorList>
    </citation>
    <scope>NUCLEOTIDE SEQUENCE [LARGE SCALE GENOMIC DNA]</scope>
    <source>
        <strain evidence="4">TBRC 5781</strain>
    </source>
</reference>
<evidence type="ECO:0000313" key="4">
    <source>
        <dbReference type="Proteomes" id="UP001595697"/>
    </source>
</evidence>
<evidence type="ECO:0000259" key="2">
    <source>
        <dbReference type="PROSITE" id="PS50206"/>
    </source>
</evidence>
<sequence>MTHQIEKKTFMEWLADGQKLAVLDIRPAEEVGYASPLFATNLPADRLFADIDRFIPRRSIRTVLLDDGKGGAVAAAEALSKNGWGGIHALEGGIPAWTEKGTDNLPTFDVPGVPFVTKIRDENKTPVVSAAELQAWRDAGEDLVVIDTRTLAEFEKSHVPGGNRNPRRRATAAIAR</sequence>
<protein>
    <submittedName>
        <fullName evidence="3">Rhodanese-like domain-containing protein</fullName>
    </submittedName>
</protein>
<dbReference type="EMBL" id="JBHSBD010000073">
    <property type="protein sequence ID" value="MFC3969726.1"/>
    <property type="molecule type" value="Genomic_DNA"/>
</dbReference>
<gene>
    <name evidence="3" type="ORF">ACFOVS_16585</name>
</gene>
<dbReference type="InterPro" id="IPR051126">
    <property type="entry name" value="Thiosulfate_sulfurtransferase"/>
</dbReference>
<name>A0ABV8EE76_9HYPH</name>
<dbReference type="PROSITE" id="PS50206">
    <property type="entry name" value="RHODANESE_3"/>
    <property type="match status" value="2"/>
</dbReference>
<comment type="caution">
    <text evidence="3">The sequence shown here is derived from an EMBL/GenBank/DDBJ whole genome shotgun (WGS) entry which is preliminary data.</text>
</comment>